<sequence length="279" mass="31155">MNTTTEFAIIPDRESIATVQRDIRFFPTHNDSPKSLTNDQIEAWNRDGYLGPLEVLDPEETRSLRTYFDELLAATFAAGKDSYSISSAHLKHARVWDLLTHPKLVAYVSDLLGPNVIGWGSHFFCKMPGDGKHVDWHQDCSYWPLTPTKAVTVWLAIDDADLDNGGMEVYTGSHQHGLIDFDTTDETSGNVLDQVVQHPEQYGMHRFTPVAAGQISIHSDLLVHGSAPNQSDRRRCGLTLRYCPADVTAYLNWERKGVVVAGAADPSRWPGAQRPVDLR</sequence>
<dbReference type="OrthoDB" id="9814777at2"/>
<dbReference type="PANTHER" id="PTHR20883">
    <property type="entry name" value="PHYTANOYL-COA DIOXYGENASE DOMAIN CONTAINING 1"/>
    <property type="match status" value="1"/>
</dbReference>
<evidence type="ECO:0000256" key="1">
    <source>
        <dbReference type="ARBA" id="ARBA00001954"/>
    </source>
</evidence>
<dbReference type="PANTHER" id="PTHR20883:SF48">
    <property type="entry name" value="ECTOINE DIOXYGENASE"/>
    <property type="match status" value="1"/>
</dbReference>
<keyword evidence="3" id="KW-1185">Reference proteome</keyword>
<dbReference type="Pfam" id="PF05721">
    <property type="entry name" value="PhyH"/>
    <property type="match status" value="1"/>
</dbReference>
<dbReference type="InterPro" id="IPR008775">
    <property type="entry name" value="Phytyl_CoA_dOase-like"/>
</dbReference>
<dbReference type="GO" id="GO:0016706">
    <property type="term" value="F:2-oxoglutarate-dependent dioxygenase activity"/>
    <property type="evidence" value="ECO:0007669"/>
    <property type="project" value="UniProtKB-ARBA"/>
</dbReference>
<dbReference type="EMBL" id="SJPM01000004">
    <property type="protein sequence ID" value="TWT97469.1"/>
    <property type="molecule type" value="Genomic_DNA"/>
</dbReference>
<name>A0A5C6ACX8_9BACT</name>
<organism evidence="2 3">
    <name type="scientific">Neorhodopirellula pilleata</name>
    <dbReference type="NCBI Taxonomy" id="2714738"/>
    <lineage>
        <taxon>Bacteria</taxon>
        <taxon>Pseudomonadati</taxon>
        <taxon>Planctomycetota</taxon>
        <taxon>Planctomycetia</taxon>
        <taxon>Pirellulales</taxon>
        <taxon>Pirellulaceae</taxon>
        <taxon>Neorhodopirellula</taxon>
    </lineage>
</organism>
<accession>A0A5C6ACX8</accession>
<dbReference type="AlphaFoldDB" id="A0A5C6ACX8"/>
<evidence type="ECO:0000313" key="3">
    <source>
        <dbReference type="Proteomes" id="UP000316213"/>
    </source>
</evidence>
<gene>
    <name evidence="2" type="ORF">Pla100_26230</name>
</gene>
<dbReference type="SUPFAM" id="SSF51197">
    <property type="entry name" value="Clavaminate synthase-like"/>
    <property type="match status" value="1"/>
</dbReference>
<evidence type="ECO:0000313" key="2">
    <source>
        <dbReference type="EMBL" id="TWT97469.1"/>
    </source>
</evidence>
<protein>
    <submittedName>
        <fullName evidence="2">Phytanoyl-CoA dioxygenase (PhyH)</fullName>
    </submittedName>
</protein>
<dbReference type="Gene3D" id="2.60.120.620">
    <property type="entry name" value="q2cbj1_9rhob like domain"/>
    <property type="match status" value="1"/>
</dbReference>
<comment type="cofactor">
    <cofactor evidence="1">
        <name>Fe(2+)</name>
        <dbReference type="ChEBI" id="CHEBI:29033"/>
    </cofactor>
</comment>
<dbReference type="RefSeq" id="WP_146578044.1">
    <property type="nucleotide sequence ID" value="NZ_SJPM01000004.1"/>
</dbReference>
<dbReference type="GO" id="GO:0005506">
    <property type="term" value="F:iron ion binding"/>
    <property type="evidence" value="ECO:0007669"/>
    <property type="project" value="UniProtKB-ARBA"/>
</dbReference>
<keyword evidence="2" id="KW-0223">Dioxygenase</keyword>
<keyword evidence="2" id="KW-0560">Oxidoreductase</keyword>
<reference evidence="2 3" key="1">
    <citation type="submission" date="2019-02" db="EMBL/GenBank/DDBJ databases">
        <title>Deep-cultivation of Planctomycetes and their phenomic and genomic characterization uncovers novel biology.</title>
        <authorList>
            <person name="Wiegand S."/>
            <person name="Jogler M."/>
            <person name="Boedeker C."/>
            <person name="Pinto D."/>
            <person name="Vollmers J."/>
            <person name="Rivas-Marin E."/>
            <person name="Kohn T."/>
            <person name="Peeters S.H."/>
            <person name="Heuer A."/>
            <person name="Rast P."/>
            <person name="Oberbeckmann S."/>
            <person name="Bunk B."/>
            <person name="Jeske O."/>
            <person name="Meyerdierks A."/>
            <person name="Storesund J.E."/>
            <person name="Kallscheuer N."/>
            <person name="Luecker S."/>
            <person name="Lage O.M."/>
            <person name="Pohl T."/>
            <person name="Merkel B.J."/>
            <person name="Hornburger P."/>
            <person name="Mueller R.-W."/>
            <person name="Bruemmer F."/>
            <person name="Labrenz M."/>
            <person name="Spormann A.M."/>
            <person name="Op Den Camp H."/>
            <person name="Overmann J."/>
            <person name="Amann R."/>
            <person name="Jetten M.S.M."/>
            <person name="Mascher T."/>
            <person name="Medema M.H."/>
            <person name="Devos D.P."/>
            <person name="Kaster A.-K."/>
            <person name="Ovreas L."/>
            <person name="Rohde M."/>
            <person name="Galperin M.Y."/>
            <person name="Jogler C."/>
        </authorList>
    </citation>
    <scope>NUCLEOTIDE SEQUENCE [LARGE SCALE GENOMIC DNA]</scope>
    <source>
        <strain evidence="2 3">Pla100</strain>
    </source>
</reference>
<comment type="caution">
    <text evidence="2">The sequence shown here is derived from an EMBL/GenBank/DDBJ whole genome shotgun (WGS) entry which is preliminary data.</text>
</comment>
<dbReference type="Proteomes" id="UP000316213">
    <property type="component" value="Unassembled WGS sequence"/>
</dbReference>
<proteinExistence type="predicted"/>